<evidence type="ECO:0000256" key="2">
    <source>
        <dbReference type="ARBA" id="ARBA00021982"/>
    </source>
</evidence>
<dbReference type="InterPro" id="IPR007861">
    <property type="entry name" value="DNA_mismatch_repair_MutS_clamp"/>
</dbReference>
<dbReference type="FunFam" id="3.40.1170.10:FF:000001">
    <property type="entry name" value="DNA mismatch repair protein MutS"/>
    <property type="match status" value="1"/>
</dbReference>
<keyword evidence="6 9" id="KW-0238">DNA-binding</keyword>
<dbReference type="SUPFAM" id="SSF55271">
    <property type="entry name" value="DNA repair protein MutS, domain I"/>
    <property type="match status" value="1"/>
</dbReference>
<evidence type="ECO:0000256" key="8">
    <source>
        <dbReference type="ARBA" id="ARBA00024647"/>
    </source>
</evidence>
<evidence type="ECO:0000256" key="3">
    <source>
        <dbReference type="ARBA" id="ARBA00022741"/>
    </source>
</evidence>
<dbReference type="Gene3D" id="3.40.1170.10">
    <property type="entry name" value="DNA repair protein MutS, domain I"/>
    <property type="match status" value="1"/>
</dbReference>
<evidence type="ECO:0000256" key="4">
    <source>
        <dbReference type="ARBA" id="ARBA00022763"/>
    </source>
</evidence>
<reference evidence="12 13" key="1">
    <citation type="submission" date="2020-08" db="EMBL/GenBank/DDBJ databases">
        <title>Above-ground endophytic microbial communities from plants in different locations in the United States.</title>
        <authorList>
            <person name="Frank C."/>
        </authorList>
    </citation>
    <scope>NUCLEOTIDE SEQUENCE [LARGE SCALE GENOMIC DNA]</scope>
    <source>
        <strain evidence="12 13">WP4_2_2</strain>
    </source>
</reference>
<dbReference type="Gene3D" id="6.10.140.430">
    <property type="match status" value="1"/>
</dbReference>
<dbReference type="PROSITE" id="PS00486">
    <property type="entry name" value="DNA_MISMATCH_REPAIR_2"/>
    <property type="match status" value="1"/>
</dbReference>
<dbReference type="Gene3D" id="1.10.1420.10">
    <property type="match status" value="2"/>
</dbReference>
<evidence type="ECO:0000256" key="5">
    <source>
        <dbReference type="ARBA" id="ARBA00022840"/>
    </source>
</evidence>
<dbReference type="EMBL" id="JACHBW010000003">
    <property type="protein sequence ID" value="MBB6101498.1"/>
    <property type="molecule type" value="Genomic_DNA"/>
</dbReference>
<dbReference type="InterPro" id="IPR027417">
    <property type="entry name" value="P-loop_NTPase"/>
</dbReference>
<dbReference type="SMART" id="SM00533">
    <property type="entry name" value="MUTSd"/>
    <property type="match status" value="1"/>
</dbReference>
<dbReference type="Pfam" id="PF00488">
    <property type="entry name" value="MutS_V"/>
    <property type="match status" value="1"/>
</dbReference>
<dbReference type="Pfam" id="PF05190">
    <property type="entry name" value="MutS_IV"/>
    <property type="match status" value="1"/>
</dbReference>
<dbReference type="InterPro" id="IPR000432">
    <property type="entry name" value="DNA_mismatch_repair_MutS_C"/>
</dbReference>
<dbReference type="SUPFAM" id="SSF48334">
    <property type="entry name" value="DNA repair protein MutS, domain III"/>
    <property type="match status" value="1"/>
</dbReference>
<feature type="domain" description="DNA mismatch repair proteins mutS family" evidence="11">
    <location>
        <begin position="706"/>
        <end position="722"/>
    </location>
</feature>
<dbReference type="PIRSF" id="PIRSF037677">
    <property type="entry name" value="DNA_mis_repair_Msh6"/>
    <property type="match status" value="1"/>
</dbReference>
<dbReference type="Pfam" id="PF01624">
    <property type="entry name" value="MutS_I"/>
    <property type="match status" value="1"/>
</dbReference>
<keyword evidence="13" id="KW-1185">Reference proteome</keyword>
<dbReference type="InterPro" id="IPR005748">
    <property type="entry name" value="DNA_mismatch_repair_MutS"/>
</dbReference>
<dbReference type="Gene3D" id="3.40.50.300">
    <property type="entry name" value="P-loop containing nucleotide triphosphate hydrolases"/>
    <property type="match status" value="1"/>
</dbReference>
<evidence type="ECO:0000256" key="7">
    <source>
        <dbReference type="ARBA" id="ARBA00023204"/>
    </source>
</evidence>
<dbReference type="CDD" id="cd03284">
    <property type="entry name" value="ABC_MutS1"/>
    <property type="match status" value="1"/>
</dbReference>
<dbReference type="GO" id="GO:0006298">
    <property type="term" value="P:mismatch repair"/>
    <property type="evidence" value="ECO:0007669"/>
    <property type="project" value="UniProtKB-UniRule"/>
</dbReference>
<dbReference type="InterPro" id="IPR007695">
    <property type="entry name" value="DNA_mismatch_repair_MutS-lik_N"/>
</dbReference>
<comment type="function">
    <text evidence="8 9">This protein is involved in the repair of mismatches in DNA. It is possible that it carries out the mismatch recognition step. This protein has a weak ATPase activity.</text>
</comment>
<evidence type="ECO:0000259" key="11">
    <source>
        <dbReference type="PROSITE" id="PS00486"/>
    </source>
</evidence>
<accession>A0A7W9TU55</accession>
<protein>
    <recommendedName>
        <fullName evidence="2 9">DNA mismatch repair protein MutS</fullName>
    </recommendedName>
</protein>
<dbReference type="PANTHER" id="PTHR11361:SF34">
    <property type="entry name" value="DNA MISMATCH REPAIR PROTEIN MSH1, MITOCHONDRIAL"/>
    <property type="match status" value="1"/>
</dbReference>
<dbReference type="NCBIfam" id="TIGR01070">
    <property type="entry name" value="mutS1"/>
    <property type="match status" value="1"/>
</dbReference>
<dbReference type="InterPro" id="IPR016151">
    <property type="entry name" value="DNA_mismatch_repair_MutS_N"/>
</dbReference>
<dbReference type="Pfam" id="PF05192">
    <property type="entry name" value="MutS_III"/>
    <property type="match status" value="1"/>
</dbReference>
<dbReference type="InterPro" id="IPR007696">
    <property type="entry name" value="DNA_mismatch_repair_MutS_core"/>
</dbReference>
<evidence type="ECO:0000313" key="12">
    <source>
        <dbReference type="EMBL" id="MBB6101498.1"/>
    </source>
</evidence>
<dbReference type="GO" id="GO:0005829">
    <property type="term" value="C:cytosol"/>
    <property type="evidence" value="ECO:0007669"/>
    <property type="project" value="TreeGrafter"/>
</dbReference>
<dbReference type="SUPFAM" id="SSF52540">
    <property type="entry name" value="P-loop containing nucleoside triphosphate hydrolases"/>
    <property type="match status" value="1"/>
</dbReference>
<dbReference type="HAMAP" id="MF_00096">
    <property type="entry name" value="MutS"/>
    <property type="match status" value="1"/>
</dbReference>
<evidence type="ECO:0000256" key="1">
    <source>
        <dbReference type="ARBA" id="ARBA00006271"/>
    </source>
</evidence>
<dbReference type="InterPro" id="IPR036187">
    <property type="entry name" value="DNA_mismatch_repair_MutS_sf"/>
</dbReference>
<comment type="caution">
    <text evidence="12">The sequence shown here is derived from an EMBL/GenBank/DDBJ whole genome shotgun (WGS) entry which is preliminary data.</text>
</comment>
<dbReference type="InterPro" id="IPR007860">
    <property type="entry name" value="DNA_mmatch_repair_MutS_con_dom"/>
</dbReference>
<dbReference type="GO" id="GO:0003684">
    <property type="term" value="F:damaged DNA binding"/>
    <property type="evidence" value="ECO:0007669"/>
    <property type="project" value="UniProtKB-UniRule"/>
</dbReference>
<dbReference type="RefSeq" id="WP_183723000.1">
    <property type="nucleotide sequence ID" value="NZ_JACHBW010000003.1"/>
</dbReference>
<evidence type="ECO:0000256" key="10">
    <source>
        <dbReference type="RuleBase" id="RU003756"/>
    </source>
</evidence>
<evidence type="ECO:0000313" key="13">
    <source>
        <dbReference type="Proteomes" id="UP000571554"/>
    </source>
</evidence>
<dbReference type="SUPFAM" id="SSF53150">
    <property type="entry name" value="DNA repair protein MutS, domain II"/>
    <property type="match status" value="1"/>
</dbReference>
<evidence type="ECO:0000256" key="9">
    <source>
        <dbReference type="HAMAP-Rule" id="MF_00096"/>
    </source>
</evidence>
<keyword evidence="4 9" id="KW-0227">DNA damage</keyword>
<dbReference type="NCBIfam" id="NF003810">
    <property type="entry name" value="PRK05399.1"/>
    <property type="match status" value="1"/>
</dbReference>
<evidence type="ECO:0000256" key="6">
    <source>
        <dbReference type="ARBA" id="ARBA00023125"/>
    </source>
</evidence>
<dbReference type="PANTHER" id="PTHR11361">
    <property type="entry name" value="DNA MISMATCH REPAIR PROTEIN MUTS FAMILY MEMBER"/>
    <property type="match status" value="1"/>
</dbReference>
<keyword evidence="3 9" id="KW-0547">Nucleotide-binding</keyword>
<sequence length="898" mass="96934">MATHTASAGDIAQHTPMMQQYLRIKAEHPDTLVFYRMGDFYELFFGDAEKAARLLDLTLTQRGASAGNPIKMAGIPHHACEGYLAKLVKLGESVAICEQIGDPATSKGPVERKVVRVVTPGTLTDAALLSDKNDVYLMAVCPGHNRRGVTVNVGLAWLNLASGALRLAEVAPEQVATAFERIRPAEVLVADMPSESSGWSPPAGVGALTRVPAWHFDLASGKQRLCDQMDVASLDGFGAHTLTSACGAAGALLLYAAGTQGQQLRHVRSLKVEAETEYIGLDPATRRNLELTETLRGTESPTLCSLLDTCSTTMGSRLLRHWLHHPPRDAGIAQTRQQAIGALLDAPPPASVDALRSALRQIADVERITGRLALLSARPRDLSSLRDTFAALPALREQVAAAGGASASLARIVDALEPPAGCADLLQRAVAPEPAAMIRDGGVIARGYDAELDELRDMSENCGQFLIDLEARERARTGIGNLRVEYNKVHGFYIEVTRGQTDKVPDDYRRRQTLKNAERYITPELKTFEDKALSAQERALAREKGLYDALLQALLPFIGDCQRVAAALAELDLLAAFAERARALDWNAPEFSEAPGIEIEQGRHPVVEAQVEQFIANDCALHADRKLLLITGPNMGGKSTFMRQTALIALLAYVGSYVPARRARFGPIDRIFTRIGAADDLAGGRSTFMVEMTEAAAILNDATPQSLVLMDEIGRGTSTFDGLALAWAIARHLLSSNGCHTLFATHYFELTQLPAEFAQAANVHLSAVEHGHGIVFLHSVSEGPANQSYGLQVAQLAGVPNAVIRAARKHLVHLEQLSAGQPTPQLDLFAAPAMSIDEIEDGDTQTYAQDAVSLPEDPAAARVAERLRALDPNELRPREALDLLYELHELANAPDAKR</sequence>
<organism evidence="12 13">
    <name type="scientific">Paraburkholderia bannensis</name>
    <dbReference type="NCBI Taxonomy" id="765414"/>
    <lineage>
        <taxon>Bacteria</taxon>
        <taxon>Pseudomonadati</taxon>
        <taxon>Pseudomonadota</taxon>
        <taxon>Betaproteobacteria</taxon>
        <taxon>Burkholderiales</taxon>
        <taxon>Burkholderiaceae</taxon>
        <taxon>Paraburkholderia</taxon>
    </lineage>
</organism>
<dbReference type="Pfam" id="PF05188">
    <property type="entry name" value="MutS_II"/>
    <property type="match status" value="1"/>
</dbReference>
<dbReference type="InterPro" id="IPR045076">
    <property type="entry name" value="MutS"/>
</dbReference>
<name>A0A7W9TU55_9BURK</name>
<dbReference type="SMART" id="SM00534">
    <property type="entry name" value="MUTSac"/>
    <property type="match status" value="1"/>
</dbReference>
<dbReference type="GO" id="GO:0005524">
    <property type="term" value="F:ATP binding"/>
    <property type="evidence" value="ECO:0007669"/>
    <property type="project" value="UniProtKB-UniRule"/>
</dbReference>
<dbReference type="InterPro" id="IPR036678">
    <property type="entry name" value="MutS_con_dom_sf"/>
</dbReference>
<feature type="binding site" evidence="9">
    <location>
        <begin position="632"/>
        <end position="639"/>
    </location>
    <ligand>
        <name>ATP</name>
        <dbReference type="ChEBI" id="CHEBI:30616"/>
    </ligand>
</feature>
<comment type="similarity">
    <text evidence="1 9 10">Belongs to the DNA mismatch repair MutS family.</text>
</comment>
<dbReference type="FunFam" id="3.40.50.300:FF:000870">
    <property type="entry name" value="MutS protein homolog 4"/>
    <property type="match status" value="1"/>
</dbReference>
<dbReference type="Proteomes" id="UP000571554">
    <property type="component" value="Unassembled WGS sequence"/>
</dbReference>
<keyword evidence="7 9" id="KW-0234">DNA repair</keyword>
<dbReference type="GO" id="GO:0140664">
    <property type="term" value="F:ATP-dependent DNA damage sensor activity"/>
    <property type="evidence" value="ECO:0007669"/>
    <property type="project" value="InterPro"/>
</dbReference>
<gene>
    <name evidence="9" type="primary">mutS</name>
    <name evidence="12" type="ORF">F4827_001332</name>
</gene>
<proteinExistence type="inferred from homology"/>
<keyword evidence="5 9" id="KW-0067">ATP-binding</keyword>
<dbReference type="InterPro" id="IPR017261">
    <property type="entry name" value="DNA_mismatch_repair_MutS/MSH"/>
</dbReference>
<dbReference type="AlphaFoldDB" id="A0A7W9TU55"/>
<dbReference type="Gene3D" id="3.30.420.110">
    <property type="entry name" value="MutS, connector domain"/>
    <property type="match status" value="1"/>
</dbReference>
<dbReference type="GO" id="GO:0030983">
    <property type="term" value="F:mismatched DNA binding"/>
    <property type="evidence" value="ECO:0007669"/>
    <property type="project" value="InterPro"/>
</dbReference>